<dbReference type="InterPro" id="IPR002925">
    <property type="entry name" value="Dienelactn_hydro"/>
</dbReference>
<keyword evidence="3" id="KW-1185">Reference proteome</keyword>
<protein>
    <submittedName>
        <fullName evidence="2">Dienelactone hydrolase</fullName>
    </submittedName>
</protein>
<sequence length="235" mass="25022">MPELRYTAKDTTCVGYVAYPKGAGPHPVVMVTPAFGGLDDFARGKADWLATLGYIGFAVDYYGEGRTARDEMQATEMMHVLQADRATLLVRMQAALDTAHALPDADKSNIAAIGFCFGGKAVLDLARSGAKLAGVVPFHGIFDAPPSGCSKMHTSVLVLHGWDDPLATPDQAVGLAKELTEHCDDWQMLAFGHTSHAFTNPAAQSPEAGMAFAASSNDRAFAALQAFLEERFAQS</sequence>
<keyword evidence="2" id="KW-0378">Hydrolase</keyword>
<dbReference type="STRING" id="1486859.SAMN05444273_10245"/>
<dbReference type="PANTHER" id="PTHR22946:SF0">
    <property type="entry name" value="DIENELACTONE HYDROLASE DOMAIN-CONTAINING PROTEIN"/>
    <property type="match status" value="1"/>
</dbReference>
<gene>
    <name evidence="2" type="ORF">SAMN05444273_10245</name>
</gene>
<evidence type="ECO:0000313" key="2">
    <source>
        <dbReference type="EMBL" id="SHE60862.1"/>
    </source>
</evidence>
<dbReference type="AlphaFoldDB" id="A0A1M4UVZ2"/>
<evidence type="ECO:0000259" key="1">
    <source>
        <dbReference type="Pfam" id="PF01738"/>
    </source>
</evidence>
<dbReference type="InterPro" id="IPR029058">
    <property type="entry name" value="AB_hydrolase_fold"/>
</dbReference>
<dbReference type="PANTHER" id="PTHR22946">
    <property type="entry name" value="DIENELACTONE HYDROLASE DOMAIN-CONTAINING PROTEIN-RELATED"/>
    <property type="match status" value="1"/>
</dbReference>
<dbReference type="SUPFAM" id="SSF53474">
    <property type="entry name" value="alpha/beta-Hydrolases"/>
    <property type="match status" value="1"/>
</dbReference>
<dbReference type="OrthoDB" id="9787933at2"/>
<feature type="domain" description="Dienelactone hydrolase" evidence="1">
    <location>
        <begin position="15"/>
        <end position="226"/>
    </location>
</feature>
<dbReference type="RefSeq" id="WP_073140687.1">
    <property type="nucleotide sequence ID" value="NZ_FQUV01000002.1"/>
</dbReference>
<name>A0A1M4UVZ2_9RHOB</name>
<proteinExistence type="predicted"/>
<organism evidence="2 3">
    <name type="scientific">Litoreibacter ascidiaceicola</name>
    <dbReference type="NCBI Taxonomy" id="1486859"/>
    <lineage>
        <taxon>Bacteria</taxon>
        <taxon>Pseudomonadati</taxon>
        <taxon>Pseudomonadota</taxon>
        <taxon>Alphaproteobacteria</taxon>
        <taxon>Rhodobacterales</taxon>
        <taxon>Roseobacteraceae</taxon>
        <taxon>Litoreibacter</taxon>
    </lineage>
</organism>
<dbReference type="InterPro" id="IPR050261">
    <property type="entry name" value="FrsA_esterase"/>
</dbReference>
<dbReference type="Proteomes" id="UP000184144">
    <property type="component" value="Unassembled WGS sequence"/>
</dbReference>
<dbReference type="Pfam" id="PF01738">
    <property type="entry name" value="DLH"/>
    <property type="match status" value="1"/>
</dbReference>
<evidence type="ECO:0000313" key="3">
    <source>
        <dbReference type="Proteomes" id="UP000184144"/>
    </source>
</evidence>
<dbReference type="GO" id="GO:0016787">
    <property type="term" value="F:hydrolase activity"/>
    <property type="evidence" value="ECO:0007669"/>
    <property type="project" value="UniProtKB-KW"/>
</dbReference>
<reference evidence="3" key="1">
    <citation type="submission" date="2016-11" db="EMBL/GenBank/DDBJ databases">
        <authorList>
            <person name="Varghese N."/>
            <person name="Submissions S."/>
        </authorList>
    </citation>
    <scope>NUCLEOTIDE SEQUENCE [LARGE SCALE GENOMIC DNA]</scope>
    <source>
        <strain evidence="3">DSM 100566</strain>
    </source>
</reference>
<dbReference type="Gene3D" id="3.40.50.1820">
    <property type="entry name" value="alpha/beta hydrolase"/>
    <property type="match status" value="1"/>
</dbReference>
<accession>A0A1M4UVZ2</accession>
<dbReference type="EMBL" id="FQUV01000002">
    <property type="protein sequence ID" value="SHE60862.1"/>
    <property type="molecule type" value="Genomic_DNA"/>
</dbReference>